<dbReference type="Proteomes" id="UP000176204">
    <property type="component" value="Chromosome I"/>
</dbReference>
<name>A0A1H6MQ68_9BACT</name>
<evidence type="ECO:0000259" key="9">
    <source>
        <dbReference type="Pfam" id="PF02838"/>
    </source>
</evidence>
<dbReference type="InterPro" id="IPR017853">
    <property type="entry name" value="GH"/>
</dbReference>
<dbReference type="GO" id="GO:0016020">
    <property type="term" value="C:membrane"/>
    <property type="evidence" value="ECO:0007669"/>
    <property type="project" value="TreeGrafter"/>
</dbReference>
<accession>A0A1H6MQ68</accession>
<feature type="signal peptide" evidence="7">
    <location>
        <begin position="1"/>
        <end position="21"/>
    </location>
</feature>
<evidence type="ECO:0000259" key="8">
    <source>
        <dbReference type="Pfam" id="PF00728"/>
    </source>
</evidence>
<evidence type="ECO:0000256" key="6">
    <source>
        <dbReference type="PIRSR" id="PIRSR625705-1"/>
    </source>
</evidence>
<keyword evidence="4" id="KW-0378">Hydrolase</keyword>
<dbReference type="PRINTS" id="PR00738">
    <property type="entry name" value="GLHYDRLASE20"/>
</dbReference>
<dbReference type="PANTHER" id="PTHR22600">
    <property type="entry name" value="BETA-HEXOSAMINIDASE"/>
    <property type="match status" value="1"/>
</dbReference>
<organism evidence="10 11">
    <name type="scientific">Akkermansia glycaniphila</name>
    <dbReference type="NCBI Taxonomy" id="1679444"/>
    <lineage>
        <taxon>Bacteria</taxon>
        <taxon>Pseudomonadati</taxon>
        <taxon>Verrucomicrobiota</taxon>
        <taxon>Verrucomicrobiia</taxon>
        <taxon>Verrucomicrobiales</taxon>
        <taxon>Akkermansiaceae</taxon>
        <taxon>Akkermansia</taxon>
    </lineage>
</organism>
<keyword evidence="11" id="KW-1185">Reference proteome</keyword>
<feature type="domain" description="Beta-hexosaminidase bacterial type N-terminal" evidence="9">
    <location>
        <begin position="83"/>
        <end position="149"/>
    </location>
</feature>
<sequence>MSLPAFILSLLLFFACSLAEAVVPQPAKMEVSSAPPLHFPLSMQASGDEEGMRELRTASAMGFCPPLDKGAPCISLLYYNPWVYKGTSGDLPEGGYRLLVFADNNGMPRIQLRASSPSGFFYGIQTLTALLEEYKTDKGYLIPPLFIDDAPKYAWRGLHLDVSRHFFPKEDVEELIDAMALAKLNNLHLHLTDGPGWRLEIKKYPRLTDISAWRRDARKEEWNWRNTLLGPDQQEGEVYGGFYTQDDLRQLIAYAALRHIRIVPEIDLPGHSYAALFAYPALGCSDFDPQDNGLRGHDNLCMGNAESLTFVKDILTELMDIFPPGTPIHIGGDEVMPGCGQNCGLCRARMSALGISTTPELQAGFMKDIVLFLKDNGRESIAWDEAFEAGLKGPIMMLWREEQKGVQASQGGTPVILTPSSHFYFDYYQGDPAKEPKAIGGHITLERVFDYTPLPDIANILGIQGNLWTEYIQNKRQLEYMAWPRGFALAEKAWGSPSTSFSDFRQRLAPYLKLFDKRNINYRTLDPNHDDHAQPVQP</sequence>
<reference evidence="11" key="1">
    <citation type="submission" date="2016-09" db="EMBL/GenBank/DDBJ databases">
        <authorList>
            <person name="Koehorst J."/>
        </authorList>
    </citation>
    <scope>NUCLEOTIDE SEQUENCE [LARGE SCALE GENOMIC DNA]</scope>
</reference>
<evidence type="ECO:0000256" key="4">
    <source>
        <dbReference type="ARBA" id="ARBA00022801"/>
    </source>
</evidence>
<dbReference type="STRING" id="1679444.PYTT_2455"/>
<evidence type="ECO:0000313" key="11">
    <source>
        <dbReference type="Proteomes" id="UP000176204"/>
    </source>
</evidence>
<keyword evidence="5" id="KW-0326">Glycosidase</keyword>
<dbReference type="AlphaFoldDB" id="A0A1H6MQ68"/>
<evidence type="ECO:0000256" key="7">
    <source>
        <dbReference type="SAM" id="SignalP"/>
    </source>
</evidence>
<evidence type="ECO:0000256" key="2">
    <source>
        <dbReference type="ARBA" id="ARBA00006285"/>
    </source>
</evidence>
<evidence type="ECO:0000256" key="3">
    <source>
        <dbReference type="ARBA" id="ARBA00012663"/>
    </source>
</evidence>
<dbReference type="GO" id="GO:0004563">
    <property type="term" value="F:beta-N-acetylhexosaminidase activity"/>
    <property type="evidence" value="ECO:0007669"/>
    <property type="project" value="UniProtKB-EC"/>
</dbReference>
<dbReference type="EMBL" id="LT629973">
    <property type="protein sequence ID" value="SEI00074.1"/>
    <property type="molecule type" value="Genomic_DNA"/>
</dbReference>
<dbReference type="PANTHER" id="PTHR22600:SF57">
    <property type="entry name" value="BETA-N-ACETYLHEXOSAMINIDASE"/>
    <property type="match status" value="1"/>
</dbReference>
<dbReference type="EC" id="3.2.1.52" evidence="3"/>
<dbReference type="KEGG" id="agl:PYTT_2455"/>
<evidence type="ECO:0000256" key="5">
    <source>
        <dbReference type="ARBA" id="ARBA00023295"/>
    </source>
</evidence>
<dbReference type="GO" id="GO:0005975">
    <property type="term" value="P:carbohydrate metabolic process"/>
    <property type="evidence" value="ECO:0007669"/>
    <property type="project" value="InterPro"/>
</dbReference>
<dbReference type="InterPro" id="IPR029018">
    <property type="entry name" value="Hex-like_dom2"/>
</dbReference>
<dbReference type="InterPro" id="IPR015882">
    <property type="entry name" value="HEX_bac_N"/>
</dbReference>
<dbReference type="Gene3D" id="3.20.20.80">
    <property type="entry name" value="Glycosidases"/>
    <property type="match status" value="1"/>
</dbReference>
<dbReference type="CDD" id="cd06563">
    <property type="entry name" value="GH20_chitobiase-like"/>
    <property type="match status" value="1"/>
</dbReference>
<evidence type="ECO:0000256" key="1">
    <source>
        <dbReference type="ARBA" id="ARBA00001231"/>
    </source>
</evidence>
<dbReference type="GO" id="GO:0030203">
    <property type="term" value="P:glycosaminoglycan metabolic process"/>
    <property type="evidence" value="ECO:0007669"/>
    <property type="project" value="TreeGrafter"/>
</dbReference>
<gene>
    <name evidence="10" type="ORF">PYTT_2455</name>
</gene>
<dbReference type="Pfam" id="PF02838">
    <property type="entry name" value="Glyco_hydro_20b"/>
    <property type="match status" value="1"/>
</dbReference>
<feature type="chain" id="PRO_5009604606" description="beta-N-acetylhexosaminidase" evidence="7">
    <location>
        <begin position="22"/>
        <end position="538"/>
    </location>
</feature>
<comment type="catalytic activity">
    <reaction evidence="1">
        <text>Hydrolysis of terminal non-reducing N-acetyl-D-hexosamine residues in N-acetyl-beta-D-hexosaminides.</text>
        <dbReference type="EC" id="3.2.1.52"/>
    </reaction>
</comment>
<dbReference type="SUPFAM" id="SSF55545">
    <property type="entry name" value="beta-N-acetylhexosaminidase-like domain"/>
    <property type="match status" value="1"/>
</dbReference>
<dbReference type="SUPFAM" id="SSF51445">
    <property type="entry name" value="(Trans)glycosidases"/>
    <property type="match status" value="1"/>
</dbReference>
<keyword evidence="7" id="KW-0732">Signal</keyword>
<feature type="active site" description="Proton donor" evidence="6">
    <location>
        <position position="334"/>
    </location>
</feature>
<proteinExistence type="inferred from homology"/>
<dbReference type="Pfam" id="PF00728">
    <property type="entry name" value="Glyco_hydro_20"/>
    <property type="match status" value="1"/>
</dbReference>
<protein>
    <recommendedName>
        <fullName evidence="3">beta-N-acetylhexosaminidase</fullName>
        <ecNumber evidence="3">3.2.1.52</ecNumber>
    </recommendedName>
</protein>
<feature type="domain" description="Glycoside hydrolase family 20 catalytic" evidence="8">
    <location>
        <begin position="153"/>
        <end position="495"/>
    </location>
</feature>
<dbReference type="RefSeq" id="WP_067777476.1">
    <property type="nucleotide sequence ID" value="NZ_LIGX01000037.1"/>
</dbReference>
<dbReference type="InterPro" id="IPR025705">
    <property type="entry name" value="Beta_hexosaminidase_sua/sub"/>
</dbReference>
<dbReference type="OrthoDB" id="177545at2"/>
<comment type="similarity">
    <text evidence="2">Belongs to the glycosyl hydrolase 20 family.</text>
</comment>
<dbReference type="Gene3D" id="3.30.379.10">
    <property type="entry name" value="Chitobiase/beta-hexosaminidase domain 2-like"/>
    <property type="match status" value="1"/>
</dbReference>
<evidence type="ECO:0000313" key="10">
    <source>
        <dbReference type="EMBL" id="SEI00074.1"/>
    </source>
</evidence>
<dbReference type="InterPro" id="IPR015883">
    <property type="entry name" value="Glyco_hydro_20_cat"/>
</dbReference>